<dbReference type="EC" id="2.7.11.-" evidence="3"/>
<reference evidence="3" key="1">
    <citation type="submission" date="2023-06" db="EMBL/GenBank/DDBJ databases">
        <title>Survivors Of The Sea: Transcriptome response of Skeletonema marinoi to long-term dormancy.</title>
        <authorList>
            <person name="Pinder M.I.M."/>
            <person name="Kourtchenko O."/>
            <person name="Robertson E.K."/>
            <person name="Larsson T."/>
            <person name="Maumus F."/>
            <person name="Osuna-Cruz C.M."/>
            <person name="Vancaester E."/>
            <person name="Stenow R."/>
            <person name="Vandepoele K."/>
            <person name="Ploug H."/>
            <person name="Bruchert V."/>
            <person name="Godhe A."/>
            <person name="Topel M."/>
        </authorList>
    </citation>
    <scope>NUCLEOTIDE SEQUENCE</scope>
    <source>
        <strain evidence="3">R05AC</strain>
    </source>
</reference>
<evidence type="ECO:0000256" key="1">
    <source>
        <dbReference type="SAM" id="MobiDB-lite"/>
    </source>
</evidence>
<name>A0AAD9D5Z0_9STRA</name>
<feature type="compositionally biased region" description="Low complexity" evidence="1">
    <location>
        <begin position="353"/>
        <end position="367"/>
    </location>
</feature>
<feature type="compositionally biased region" description="Basic and acidic residues" evidence="1">
    <location>
        <begin position="749"/>
        <end position="760"/>
    </location>
</feature>
<feature type="region of interest" description="Disordered" evidence="1">
    <location>
        <begin position="631"/>
        <end position="654"/>
    </location>
</feature>
<feature type="compositionally biased region" description="Polar residues" evidence="1">
    <location>
        <begin position="730"/>
        <end position="739"/>
    </location>
</feature>
<dbReference type="EMBL" id="JATAAI010000041">
    <property type="protein sequence ID" value="KAK1734145.1"/>
    <property type="molecule type" value="Genomic_DNA"/>
</dbReference>
<dbReference type="AlphaFoldDB" id="A0AAD9D5Z0"/>
<dbReference type="Gene3D" id="1.10.510.10">
    <property type="entry name" value="Transferase(Phosphotransferase) domain 1"/>
    <property type="match status" value="1"/>
</dbReference>
<evidence type="ECO:0000259" key="2">
    <source>
        <dbReference type="PROSITE" id="PS50011"/>
    </source>
</evidence>
<feature type="region of interest" description="Disordered" evidence="1">
    <location>
        <begin position="200"/>
        <end position="225"/>
    </location>
</feature>
<feature type="compositionally biased region" description="Low complexity" evidence="1">
    <location>
        <begin position="114"/>
        <end position="134"/>
    </location>
</feature>
<feature type="domain" description="Protein kinase" evidence="2">
    <location>
        <begin position="183"/>
        <end position="703"/>
    </location>
</feature>
<evidence type="ECO:0000313" key="3">
    <source>
        <dbReference type="EMBL" id="KAK1734145.1"/>
    </source>
</evidence>
<keyword evidence="4" id="KW-1185">Reference proteome</keyword>
<dbReference type="PANTHER" id="PTHR44329:SF289">
    <property type="entry name" value="SERINE_THREONINE-PROTEIN KINASE VIK"/>
    <property type="match status" value="1"/>
</dbReference>
<accession>A0AAD9D5Z0</accession>
<dbReference type="InterPro" id="IPR000719">
    <property type="entry name" value="Prot_kinase_dom"/>
</dbReference>
<keyword evidence="3" id="KW-0418">Kinase</keyword>
<feature type="compositionally biased region" description="Basic residues" evidence="1">
    <location>
        <begin position="213"/>
        <end position="225"/>
    </location>
</feature>
<dbReference type="SMART" id="SM00220">
    <property type="entry name" value="S_TKc"/>
    <property type="match status" value="1"/>
</dbReference>
<keyword evidence="3" id="KW-0808">Transferase</keyword>
<feature type="region of interest" description="Disordered" evidence="1">
    <location>
        <begin position="345"/>
        <end position="386"/>
    </location>
</feature>
<protein>
    <submittedName>
        <fullName evidence="3">MAP3K-like serine/threonine kinase</fullName>
        <ecNumber evidence="3">2.7.11.-</ecNumber>
    </submittedName>
</protein>
<feature type="region of interest" description="Disordered" evidence="1">
    <location>
        <begin position="707"/>
        <end position="808"/>
    </location>
</feature>
<dbReference type="InterPro" id="IPR051681">
    <property type="entry name" value="Ser/Thr_Kinases-Pseudokinases"/>
</dbReference>
<gene>
    <name evidence="3" type="ORF">QTG54_015148</name>
</gene>
<dbReference type="SUPFAM" id="SSF56112">
    <property type="entry name" value="Protein kinase-like (PK-like)"/>
    <property type="match status" value="1"/>
</dbReference>
<dbReference type="Pfam" id="PF00069">
    <property type="entry name" value="Pkinase"/>
    <property type="match status" value="1"/>
</dbReference>
<sequence length="808" mass="90175">MSPSSRRRSQSPSAVQQPPHPPHQFTFAKRTLRKLVEDSQFFKALDEENNVGTIHEQDVVVGGLLGQGGFCEVRYCAAENKLTSSRGDDDNNYGGGGNNDPEEQLDASKLLYDSPSPTSSSPQPQSSSSSSTTTNISRYAIKYLSPTRTAPHPSDPKNKVFQRGIADLAMEACFLSLLRHENIITCHYVSAGSLEENFNVKDHDGESGSPGRGKGKGGKKGTKKKIKVREEIVTDAMGNLVLREVPIIQEPDHQDVENAVQNQQQPQVEVYKHRFGYFLLLDVLHETLAHRIDHVYIPQVLLSNDPTNNDGSLVASSDLTASLLHTCEKRESFLKRMSVKRPSLFQKHSNRDSINSSTASVSSSFSSAPPPGMRSSITNNNNNNDQLTRSHHDIIYNQKQKLAARLTSLLAIANALQYLHEHQILFRDIKPDNIGFYRDYSAQCTCGLRTSSTTGDNGGGQQENVSKRDCTCFVEIPKLFDFGLAKELKSKYRVNDGHRRLQTNSRDYSEIKEYAHHDKGGLLRKSFSSSKSARISDEELNTVYKLTGCTGSRRYMAPEVCFNDPYNEKADVYSFGMMMYQVASLVTPFDGYSSYDHEKEVLRGGFRPDIDLPTKKDLLSCQRTEQELYEKLENGEDVGDDDRPELPSPSEKRNEVLVVKSKSVWTKDLKRLIDECWDYDMRYRPPMKEVVVRLQGCIDELTLSNPQQQLQQQQKKGRDSLEGRADVSRGSRNTANLLHQQGGGGNGGEEGRSNQKKDRGGAGVVQVRPNVTENNSRESIKKKSFFRSSKSQGKDGAGPAAAVAEMQQ</sequence>
<dbReference type="Proteomes" id="UP001224775">
    <property type="component" value="Unassembled WGS sequence"/>
</dbReference>
<dbReference type="PANTHER" id="PTHR44329">
    <property type="entry name" value="SERINE/THREONINE-PROTEIN KINASE TNNI3K-RELATED"/>
    <property type="match status" value="1"/>
</dbReference>
<dbReference type="GO" id="GO:0004674">
    <property type="term" value="F:protein serine/threonine kinase activity"/>
    <property type="evidence" value="ECO:0007669"/>
    <property type="project" value="TreeGrafter"/>
</dbReference>
<feature type="compositionally biased region" description="Basic and acidic residues" evidence="1">
    <location>
        <begin position="716"/>
        <end position="729"/>
    </location>
</feature>
<proteinExistence type="predicted"/>
<dbReference type="InterPro" id="IPR011009">
    <property type="entry name" value="Kinase-like_dom_sf"/>
</dbReference>
<feature type="region of interest" description="Disordered" evidence="1">
    <location>
        <begin position="1"/>
        <end position="23"/>
    </location>
</feature>
<evidence type="ECO:0000313" key="4">
    <source>
        <dbReference type="Proteomes" id="UP001224775"/>
    </source>
</evidence>
<organism evidence="3 4">
    <name type="scientific">Skeletonema marinoi</name>
    <dbReference type="NCBI Taxonomy" id="267567"/>
    <lineage>
        <taxon>Eukaryota</taxon>
        <taxon>Sar</taxon>
        <taxon>Stramenopiles</taxon>
        <taxon>Ochrophyta</taxon>
        <taxon>Bacillariophyta</taxon>
        <taxon>Coscinodiscophyceae</taxon>
        <taxon>Thalassiosirophycidae</taxon>
        <taxon>Thalassiosirales</taxon>
        <taxon>Skeletonemataceae</taxon>
        <taxon>Skeletonema</taxon>
        <taxon>Skeletonema marinoi-dohrnii complex</taxon>
    </lineage>
</organism>
<dbReference type="GO" id="GO:0005524">
    <property type="term" value="F:ATP binding"/>
    <property type="evidence" value="ECO:0007669"/>
    <property type="project" value="InterPro"/>
</dbReference>
<feature type="region of interest" description="Disordered" evidence="1">
    <location>
        <begin position="83"/>
        <end position="135"/>
    </location>
</feature>
<comment type="caution">
    <text evidence="3">The sequence shown here is derived from an EMBL/GenBank/DDBJ whole genome shotgun (WGS) entry which is preliminary data.</text>
</comment>
<dbReference type="PROSITE" id="PS50011">
    <property type="entry name" value="PROTEIN_KINASE_DOM"/>
    <property type="match status" value="1"/>
</dbReference>